<dbReference type="InterPro" id="IPR000898">
    <property type="entry name" value="Indolamine_dOase"/>
</dbReference>
<name>A0A9N9YB86_9HYPO</name>
<evidence type="ECO:0000256" key="4">
    <source>
        <dbReference type="PIRSR" id="PIRSR600898-1"/>
    </source>
</evidence>
<dbReference type="PROSITE" id="PS00876">
    <property type="entry name" value="IDO_1"/>
    <property type="match status" value="1"/>
</dbReference>
<keyword evidence="7" id="KW-1185">Reference proteome</keyword>
<accession>A0A9N9YB86</accession>
<evidence type="ECO:0000313" key="6">
    <source>
        <dbReference type="EMBL" id="CAH0016880.1"/>
    </source>
</evidence>
<dbReference type="Gene3D" id="1.20.58.480">
    <property type="match status" value="1"/>
</dbReference>
<evidence type="ECO:0000256" key="1">
    <source>
        <dbReference type="ARBA" id="ARBA00007119"/>
    </source>
</evidence>
<dbReference type="PANTHER" id="PTHR28657:SF10">
    <property type="entry name" value="INDOLEAMINE 2,3-DIOXYGENASE"/>
    <property type="match status" value="1"/>
</dbReference>
<evidence type="ECO:0008006" key="8">
    <source>
        <dbReference type="Google" id="ProtNLM"/>
    </source>
</evidence>
<comment type="caution">
    <text evidence="6">The sequence shown here is derived from an EMBL/GenBank/DDBJ whole genome shotgun (WGS) entry which is preliminary data.</text>
</comment>
<dbReference type="GO" id="GO:0020037">
    <property type="term" value="F:heme binding"/>
    <property type="evidence" value="ECO:0007669"/>
    <property type="project" value="InterPro"/>
</dbReference>
<reference evidence="6" key="1">
    <citation type="submission" date="2021-10" db="EMBL/GenBank/DDBJ databases">
        <authorList>
            <person name="Piombo E."/>
        </authorList>
    </citation>
    <scope>NUCLEOTIDE SEQUENCE</scope>
</reference>
<dbReference type="PANTHER" id="PTHR28657">
    <property type="entry name" value="INDOLEAMINE 2,3-DIOXYGENASE"/>
    <property type="match status" value="1"/>
</dbReference>
<comment type="similarity">
    <text evidence="1">Belongs to the indoleamine 2,3-dioxygenase family.</text>
</comment>
<dbReference type="GO" id="GO:0046872">
    <property type="term" value="F:metal ion binding"/>
    <property type="evidence" value="ECO:0007669"/>
    <property type="project" value="UniProtKB-KW"/>
</dbReference>
<dbReference type="Pfam" id="PF01231">
    <property type="entry name" value="IDO"/>
    <property type="match status" value="1"/>
</dbReference>
<feature type="compositionally biased region" description="Polar residues" evidence="5">
    <location>
        <begin position="388"/>
        <end position="401"/>
    </location>
</feature>
<organism evidence="6 7">
    <name type="scientific">Clonostachys rhizophaga</name>
    <dbReference type="NCBI Taxonomy" id="160324"/>
    <lineage>
        <taxon>Eukaryota</taxon>
        <taxon>Fungi</taxon>
        <taxon>Dikarya</taxon>
        <taxon>Ascomycota</taxon>
        <taxon>Pezizomycotina</taxon>
        <taxon>Sordariomycetes</taxon>
        <taxon>Hypocreomycetidae</taxon>
        <taxon>Hypocreales</taxon>
        <taxon>Bionectriaceae</taxon>
        <taxon>Clonostachys</taxon>
    </lineage>
</organism>
<keyword evidence="3 4" id="KW-0408">Iron</keyword>
<dbReference type="EMBL" id="CABFNQ020000489">
    <property type="protein sequence ID" value="CAH0016880.1"/>
    <property type="molecule type" value="Genomic_DNA"/>
</dbReference>
<evidence type="ECO:0000313" key="7">
    <source>
        <dbReference type="Proteomes" id="UP000696573"/>
    </source>
</evidence>
<dbReference type="OrthoDB" id="540174at2759"/>
<gene>
    <name evidence="6" type="ORF">CRHIZ90672A_00017712</name>
</gene>
<feature type="binding site" description="proximal binding residue" evidence="4">
    <location>
        <position position="371"/>
    </location>
    <ligand>
        <name>heme b</name>
        <dbReference type="ChEBI" id="CHEBI:60344"/>
    </ligand>
    <ligandPart>
        <name>Fe</name>
        <dbReference type="ChEBI" id="CHEBI:18248"/>
    </ligandPart>
</feature>
<protein>
    <recommendedName>
        <fullName evidence="8">Indoleamine 2,3-dioxygenase</fullName>
    </recommendedName>
</protein>
<dbReference type="Proteomes" id="UP000696573">
    <property type="component" value="Unassembled WGS sequence"/>
</dbReference>
<dbReference type="GO" id="GO:0034354">
    <property type="term" value="P:'de novo' NAD+ biosynthetic process from L-tryptophan"/>
    <property type="evidence" value="ECO:0007669"/>
    <property type="project" value="TreeGrafter"/>
</dbReference>
<sequence length="436" mass="48402">MSPHAVPYETPFQKSQADLQEFLITRNAFLPESSPLERLPDSYYEPWEAIARELPNHIQQDTIRKVVADLPVLSTDRLQSVEEWRRAYVILAFMTHAHIWGGDKPAEIIPPQISIPFLKVSSHLELPPVLSYAAANLWNFSCSGQDFTDLESLKTLVSFTGSKSEDWFLLISVAMEASGAGLIDTMLEALNAIKTRDYDIIIDALGELARRIKEVGTLLERMYEHCDPMVFYHGIRPFLAGSKNMADSGLPKGVFFDEGDGQGEWRQLRGGSNGQSSLIQFFDVVLGVDHKGDGGVPPPPGEKTFHQQVRDYMPGPHARFLVHVERLGSIRELALATAAPANTGERGEQQERLRAAYSAAIDALTDFRNKHIRIVTRYIILPSRQRWNGGSRQNLASASSSLGKETGQLTGTGGTALLPFLKHSRDETANAVRLGR</sequence>
<evidence type="ECO:0000256" key="2">
    <source>
        <dbReference type="ARBA" id="ARBA00022723"/>
    </source>
</evidence>
<feature type="region of interest" description="Disordered" evidence="5">
    <location>
        <begin position="388"/>
        <end position="408"/>
    </location>
</feature>
<dbReference type="GO" id="GO:0005737">
    <property type="term" value="C:cytoplasm"/>
    <property type="evidence" value="ECO:0007669"/>
    <property type="project" value="TreeGrafter"/>
</dbReference>
<dbReference type="SUPFAM" id="SSF140959">
    <property type="entry name" value="Indolic compounds 2,3-dioxygenase-like"/>
    <property type="match status" value="1"/>
</dbReference>
<keyword evidence="2 4" id="KW-0479">Metal-binding</keyword>
<keyword evidence="4" id="KW-0349">Heme</keyword>
<dbReference type="InterPro" id="IPR037217">
    <property type="entry name" value="Trp/Indoleamine_2_3_dOase-like"/>
</dbReference>
<dbReference type="GO" id="GO:0033754">
    <property type="term" value="F:indoleamine 2,3-dioxygenase activity"/>
    <property type="evidence" value="ECO:0007669"/>
    <property type="project" value="TreeGrafter"/>
</dbReference>
<evidence type="ECO:0000256" key="5">
    <source>
        <dbReference type="SAM" id="MobiDB-lite"/>
    </source>
</evidence>
<dbReference type="GO" id="GO:0019441">
    <property type="term" value="P:L-tryptophan catabolic process to kynurenine"/>
    <property type="evidence" value="ECO:0007669"/>
    <property type="project" value="InterPro"/>
</dbReference>
<evidence type="ECO:0000256" key="3">
    <source>
        <dbReference type="ARBA" id="ARBA00023004"/>
    </source>
</evidence>
<proteinExistence type="inferred from homology"/>
<dbReference type="AlphaFoldDB" id="A0A9N9YB86"/>